<evidence type="ECO:0000256" key="1">
    <source>
        <dbReference type="ARBA" id="ARBA00004123"/>
    </source>
</evidence>
<keyword evidence="5" id="KW-0804">Transcription</keyword>
<organism evidence="9">
    <name type="scientific">Hydra vulgaris</name>
    <name type="common">Hydra</name>
    <name type="synonym">Hydra attenuata</name>
    <dbReference type="NCBI Taxonomy" id="6087"/>
    <lineage>
        <taxon>Eukaryota</taxon>
        <taxon>Metazoa</taxon>
        <taxon>Cnidaria</taxon>
        <taxon>Hydrozoa</taxon>
        <taxon>Hydroidolina</taxon>
        <taxon>Anthoathecata</taxon>
        <taxon>Aplanulata</taxon>
        <taxon>Hydridae</taxon>
        <taxon>Hydra</taxon>
    </lineage>
</organism>
<sequence>MSSNDSNRKLLYLSAAAICKESGFEGASDVCLETLTELLQAYLTELTRTCRCFSELSHRTTPDFTDVKMALAEVGGTLNDIHMFSKHTHNQTFKIAPTKPVIENKTLKCGLPKITPPSYIPTYFPEYPEVYSFVHTPTIRKPPSQYQVVRERMASQRQMTEASLIKYIDRTNPSDTQIFENVDTKLYPISTVSTEPWPYLNALLLSNIVSDGIEPMQTTDEIKVPPRFKQVGVDNVECFGTPQHINYGVDGTPNGLVYAGKGESSQKMIRENREFVTIHSFVSFGGDIAICRIIFKEKGIYARMASKEADKRLYHLQVESKGTVGYSTGRAASKETIHPSKRQKLSNELSNSSSYYPGFGDSDSEAYNSEYEHNDEEEDETTLTPSTKHHKSKIAVNLIIQHFQSLI</sequence>
<dbReference type="CDD" id="cd22918">
    <property type="entry name" value="HFD_TAF8"/>
    <property type="match status" value="1"/>
</dbReference>
<evidence type="ECO:0000313" key="9">
    <source>
        <dbReference type="EMBL" id="CDG69127.1"/>
    </source>
</evidence>
<evidence type="ECO:0000256" key="3">
    <source>
        <dbReference type="ARBA" id="ARBA00017307"/>
    </source>
</evidence>
<evidence type="ECO:0000259" key="8">
    <source>
        <dbReference type="SMART" id="SM00576"/>
    </source>
</evidence>
<dbReference type="GO" id="GO:0006367">
    <property type="term" value="P:transcription initiation at RNA polymerase II promoter"/>
    <property type="evidence" value="ECO:0007669"/>
    <property type="project" value="TreeGrafter"/>
</dbReference>
<dbReference type="GO" id="GO:0046982">
    <property type="term" value="F:protein heterodimerization activity"/>
    <property type="evidence" value="ECO:0007669"/>
    <property type="project" value="InterPro"/>
</dbReference>
<evidence type="ECO:0000256" key="2">
    <source>
        <dbReference type="ARBA" id="ARBA00008767"/>
    </source>
</evidence>
<dbReference type="GO" id="GO:0003743">
    <property type="term" value="F:translation initiation factor activity"/>
    <property type="evidence" value="ECO:0007669"/>
    <property type="project" value="UniProtKB-KW"/>
</dbReference>
<keyword evidence="9" id="KW-0648">Protein biosynthesis</keyword>
<evidence type="ECO:0000256" key="7">
    <source>
        <dbReference type="SAM" id="MobiDB-lite"/>
    </source>
</evidence>
<dbReference type="CDD" id="cd08049">
    <property type="entry name" value="TAF8"/>
    <property type="match status" value="1"/>
</dbReference>
<dbReference type="InterPro" id="IPR037818">
    <property type="entry name" value="TAF8"/>
</dbReference>
<dbReference type="InterPro" id="IPR019473">
    <property type="entry name" value="TFIID_su8_C"/>
</dbReference>
<dbReference type="AlphaFoldDB" id="T2MB23"/>
<evidence type="ECO:0000256" key="6">
    <source>
        <dbReference type="ARBA" id="ARBA00023242"/>
    </source>
</evidence>
<dbReference type="InterPro" id="IPR009072">
    <property type="entry name" value="Histone-fold"/>
</dbReference>
<gene>
    <name evidence="9" type="primary">TAF8</name>
</gene>
<feature type="domain" description="Bromodomain associated" evidence="8">
    <location>
        <begin position="4"/>
        <end position="80"/>
    </location>
</feature>
<keyword evidence="6" id="KW-0539">Nucleus</keyword>
<proteinExistence type="evidence at transcript level"/>
<protein>
    <recommendedName>
        <fullName evidence="3">Transcription initiation factor TFIID subunit 8</fullName>
    </recommendedName>
</protein>
<dbReference type="InterPro" id="IPR006565">
    <property type="entry name" value="BTP"/>
</dbReference>
<keyword evidence="9" id="KW-0396">Initiation factor</keyword>
<dbReference type="Gene3D" id="1.10.20.10">
    <property type="entry name" value="Histone, subunit A"/>
    <property type="match status" value="1"/>
</dbReference>
<accession>T2MB23</accession>
<dbReference type="Pfam" id="PF07524">
    <property type="entry name" value="Bromo_TP"/>
    <property type="match status" value="1"/>
</dbReference>
<comment type="similarity">
    <text evidence="2">Belongs to the TAF8 family.</text>
</comment>
<keyword evidence="4" id="KW-0805">Transcription regulation</keyword>
<feature type="region of interest" description="Disordered" evidence="7">
    <location>
        <begin position="327"/>
        <end position="388"/>
    </location>
</feature>
<reference evidence="9" key="1">
    <citation type="journal article" date="2013" name="Genome Biol. Evol.">
        <title>Punctuated emergences of genetic and phenotypic innovations in eumetazoan, bilaterian, euteleostome, and hominidae ancestors.</title>
        <authorList>
            <person name="Wenger Y."/>
            <person name="Galliot B."/>
        </authorList>
    </citation>
    <scope>NUCLEOTIDE SEQUENCE</scope>
    <source>
        <tissue evidence="9">Whole animals</tissue>
    </source>
</reference>
<dbReference type="PANTHER" id="PTHR46469">
    <property type="entry name" value="TRANSCRIPTION INITIATION FACTOR TFIID SUBUNIT 8"/>
    <property type="match status" value="1"/>
</dbReference>
<dbReference type="GO" id="GO:0005669">
    <property type="term" value="C:transcription factor TFIID complex"/>
    <property type="evidence" value="ECO:0007669"/>
    <property type="project" value="InterPro"/>
</dbReference>
<dbReference type="OrthoDB" id="2193813at2759"/>
<evidence type="ECO:0000256" key="5">
    <source>
        <dbReference type="ARBA" id="ARBA00023163"/>
    </source>
</evidence>
<feature type="compositionally biased region" description="Low complexity" evidence="7">
    <location>
        <begin position="346"/>
        <end position="356"/>
    </location>
</feature>
<comment type="subcellular location">
    <subcellularLocation>
        <location evidence="1">Nucleus</location>
    </subcellularLocation>
</comment>
<dbReference type="Pfam" id="PF10406">
    <property type="entry name" value="TAF8_C"/>
    <property type="match status" value="1"/>
</dbReference>
<dbReference type="SMART" id="SM00576">
    <property type="entry name" value="BTP"/>
    <property type="match status" value="1"/>
</dbReference>
<name>T2MB23_HYDVU</name>
<evidence type="ECO:0000256" key="4">
    <source>
        <dbReference type="ARBA" id="ARBA00023015"/>
    </source>
</evidence>
<dbReference type="PANTHER" id="PTHR46469:SF1">
    <property type="entry name" value="TRANSCRIPTION INITIATION FACTOR TFIID SUBUNIT 8"/>
    <property type="match status" value="1"/>
</dbReference>
<dbReference type="EMBL" id="HAAD01002895">
    <property type="protein sequence ID" value="CDG69127.1"/>
    <property type="molecule type" value="mRNA"/>
</dbReference>